<dbReference type="Proteomes" id="UP000799429">
    <property type="component" value="Unassembled WGS sequence"/>
</dbReference>
<organism evidence="6 7">
    <name type="scientific">Patellaria atrata CBS 101060</name>
    <dbReference type="NCBI Taxonomy" id="1346257"/>
    <lineage>
        <taxon>Eukaryota</taxon>
        <taxon>Fungi</taxon>
        <taxon>Dikarya</taxon>
        <taxon>Ascomycota</taxon>
        <taxon>Pezizomycotina</taxon>
        <taxon>Dothideomycetes</taxon>
        <taxon>Dothideomycetes incertae sedis</taxon>
        <taxon>Patellariales</taxon>
        <taxon>Patellariaceae</taxon>
        <taxon>Patellaria</taxon>
    </lineage>
</organism>
<dbReference type="PANTHER" id="PTHR31465">
    <property type="entry name" value="PROTEIN RTA1-RELATED"/>
    <property type="match status" value="1"/>
</dbReference>
<comment type="subcellular location">
    <subcellularLocation>
        <location evidence="1">Membrane</location>
        <topology evidence="1">Multi-pass membrane protein</topology>
    </subcellularLocation>
</comment>
<feature type="transmembrane region" description="Helical" evidence="5">
    <location>
        <begin position="25"/>
        <end position="49"/>
    </location>
</feature>
<evidence type="ECO:0000313" key="6">
    <source>
        <dbReference type="EMBL" id="KAF2840885.1"/>
    </source>
</evidence>
<dbReference type="AlphaFoldDB" id="A0A9P4VSX7"/>
<name>A0A9P4VSX7_9PEZI</name>
<feature type="transmembrane region" description="Helical" evidence="5">
    <location>
        <begin position="61"/>
        <end position="82"/>
    </location>
</feature>
<keyword evidence="3 5" id="KW-1133">Transmembrane helix</keyword>
<feature type="transmembrane region" description="Helical" evidence="5">
    <location>
        <begin position="176"/>
        <end position="198"/>
    </location>
</feature>
<evidence type="ECO:0000256" key="3">
    <source>
        <dbReference type="ARBA" id="ARBA00022989"/>
    </source>
</evidence>
<evidence type="ECO:0000256" key="5">
    <source>
        <dbReference type="SAM" id="Phobius"/>
    </source>
</evidence>
<dbReference type="GO" id="GO:0005886">
    <property type="term" value="C:plasma membrane"/>
    <property type="evidence" value="ECO:0007669"/>
    <property type="project" value="TreeGrafter"/>
</dbReference>
<dbReference type="InterPro" id="IPR007568">
    <property type="entry name" value="RTA1"/>
</dbReference>
<comment type="caution">
    <text evidence="6">The sequence shown here is derived from an EMBL/GenBank/DDBJ whole genome shotgun (WGS) entry which is preliminary data.</text>
</comment>
<evidence type="ECO:0000256" key="2">
    <source>
        <dbReference type="ARBA" id="ARBA00022692"/>
    </source>
</evidence>
<dbReference type="GO" id="GO:0000324">
    <property type="term" value="C:fungal-type vacuole"/>
    <property type="evidence" value="ECO:0007669"/>
    <property type="project" value="TreeGrafter"/>
</dbReference>
<feature type="transmembrane region" description="Helical" evidence="5">
    <location>
        <begin position="94"/>
        <end position="114"/>
    </location>
</feature>
<feature type="transmembrane region" description="Helical" evidence="5">
    <location>
        <begin position="135"/>
        <end position="156"/>
    </location>
</feature>
<feature type="transmembrane region" description="Helical" evidence="5">
    <location>
        <begin position="219"/>
        <end position="240"/>
    </location>
</feature>
<keyword evidence="7" id="KW-1185">Reference proteome</keyword>
<dbReference type="EMBL" id="MU006092">
    <property type="protein sequence ID" value="KAF2840885.1"/>
    <property type="molecule type" value="Genomic_DNA"/>
</dbReference>
<evidence type="ECO:0000313" key="7">
    <source>
        <dbReference type="Proteomes" id="UP000799429"/>
    </source>
</evidence>
<sequence>MSFSLLLPRVDLECTKDTCDAIESIIGYAPSLAASVIFTTLFALMTIALTIQGILTRTPSFTIAMTLGCICEAIGYAGRIILHSDPFHDAGFKLQVVLLTFAPAFLAAGLYLCLKHLVIIFGAEFSRIKPAWYTYLFISCDVFSIALQGAGGGLASAADEPGSLLDAGNNLMMAGLAFQVFTLTVFAAMCAEYGLRVYRNRHGLNPATEELRRSVKFRGFLAALVVSYLAIQIRCTYRIAEMSGGWGSEIMRDEPLFVGLDSVMCVLAVAVLVVFNPGYCFRYQSFGRKEEDGMGVA</sequence>
<proteinExistence type="predicted"/>
<reference evidence="6" key="1">
    <citation type="journal article" date="2020" name="Stud. Mycol.">
        <title>101 Dothideomycetes genomes: a test case for predicting lifestyles and emergence of pathogens.</title>
        <authorList>
            <person name="Haridas S."/>
            <person name="Albert R."/>
            <person name="Binder M."/>
            <person name="Bloem J."/>
            <person name="Labutti K."/>
            <person name="Salamov A."/>
            <person name="Andreopoulos B."/>
            <person name="Baker S."/>
            <person name="Barry K."/>
            <person name="Bills G."/>
            <person name="Bluhm B."/>
            <person name="Cannon C."/>
            <person name="Castanera R."/>
            <person name="Culley D."/>
            <person name="Daum C."/>
            <person name="Ezra D."/>
            <person name="Gonzalez J."/>
            <person name="Henrissat B."/>
            <person name="Kuo A."/>
            <person name="Liang C."/>
            <person name="Lipzen A."/>
            <person name="Lutzoni F."/>
            <person name="Magnuson J."/>
            <person name="Mondo S."/>
            <person name="Nolan M."/>
            <person name="Ohm R."/>
            <person name="Pangilinan J."/>
            <person name="Park H.-J."/>
            <person name="Ramirez L."/>
            <person name="Alfaro M."/>
            <person name="Sun H."/>
            <person name="Tritt A."/>
            <person name="Yoshinaga Y."/>
            <person name="Zwiers L.-H."/>
            <person name="Turgeon B."/>
            <person name="Goodwin S."/>
            <person name="Spatafora J."/>
            <person name="Crous P."/>
            <person name="Grigoriev I."/>
        </authorList>
    </citation>
    <scope>NUCLEOTIDE SEQUENCE</scope>
    <source>
        <strain evidence="6">CBS 101060</strain>
    </source>
</reference>
<dbReference type="Pfam" id="PF04479">
    <property type="entry name" value="RTA1"/>
    <property type="match status" value="1"/>
</dbReference>
<gene>
    <name evidence="6" type="ORF">M501DRAFT_1010080</name>
</gene>
<accession>A0A9P4VSX7</accession>
<evidence type="ECO:0000256" key="4">
    <source>
        <dbReference type="ARBA" id="ARBA00023136"/>
    </source>
</evidence>
<protein>
    <submittedName>
        <fullName evidence="6">Parasitic phase-specific protein PSP-1</fullName>
    </submittedName>
</protein>
<keyword evidence="2 5" id="KW-0812">Transmembrane</keyword>
<keyword evidence="4 5" id="KW-0472">Membrane</keyword>
<dbReference type="PANTHER" id="PTHR31465:SF8">
    <property type="entry name" value="DOMAIN PROTEIN, PUTATIVE (AFU_ORTHOLOGUE AFUA_6G14140)-RELATED"/>
    <property type="match status" value="1"/>
</dbReference>
<dbReference type="OrthoDB" id="4521223at2759"/>
<evidence type="ECO:0000256" key="1">
    <source>
        <dbReference type="ARBA" id="ARBA00004141"/>
    </source>
</evidence>
<feature type="transmembrane region" description="Helical" evidence="5">
    <location>
        <begin position="260"/>
        <end position="281"/>
    </location>
</feature>